<evidence type="ECO:0000259" key="4">
    <source>
        <dbReference type="Pfam" id="PF00005"/>
    </source>
</evidence>
<dbReference type="InterPro" id="IPR051782">
    <property type="entry name" value="ABC_Transporter_VariousFunc"/>
</dbReference>
<proteinExistence type="predicted"/>
<dbReference type="InterPro" id="IPR027417">
    <property type="entry name" value="P-loop_NTPase"/>
</dbReference>
<dbReference type="SUPFAM" id="SSF52540">
    <property type="entry name" value="P-loop containing nucleoside triphosphate hydrolases"/>
    <property type="match status" value="1"/>
</dbReference>
<keyword evidence="1" id="KW-0813">Transport</keyword>
<evidence type="ECO:0000256" key="1">
    <source>
        <dbReference type="ARBA" id="ARBA00022448"/>
    </source>
</evidence>
<dbReference type="Proteomes" id="UP000094378">
    <property type="component" value="Chromosome"/>
</dbReference>
<sequence>MVELKNVVKSYKKRAILDIEYFKLEENQCLGIIGHNGSGKTTLGEILIGVLRQNSGEVIFEDNSIIRNAVFQNFLIPYNYKLLKIANFYRDIFNSKEDLKPIFENLDLNDFKTHKYNKLSEGEKQKFKLLIASQTNQVYNYLMN</sequence>
<evidence type="ECO:0000313" key="6">
    <source>
        <dbReference type="Proteomes" id="UP000094378"/>
    </source>
</evidence>
<evidence type="ECO:0000313" key="5">
    <source>
        <dbReference type="EMBL" id="AOG60440.1"/>
    </source>
</evidence>
<accession>A0A1B3SKH9</accession>
<dbReference type="Gene3D" id="3.40.50.300">
    <property type="entry name" value="P-loop containing nucleotide triphosphate hydrolases"/>
    <property type="match status" value="1"/>
</dbReference>
<reference evidence="5 6" key="1">
    <citation type="submission" date="2016-08" db="EMBL/GenBank/DDBJ databases">
        <title>Complete genome sequence of Spiroplasma helicoides TABS-2 (DSM 22551).</title>
        <authorList>
            <person name="Shen W.-Y."/>
            <person name="Lo W.-S."/>
            <person name="Lai Y.-C."/>
            <person name="Kuo C.-H."/>
        </authorList>
    </citation>
    <scope>NUCLEOTIDE SEQUENCE [LARGE SCALE GENOMIC DNA]</scope>
    <source>
        <strain evidence="5 6">TABS-2</strain>
    </source>
</reference>
<dbReference type="KEGG" id="shj:SHELI_v1c04890"/>
<organism evidence="5 6">
    <name type="scientific">Spiroplasma helicoides</name>
    <dbReference type="NCBI Taxonomy" id="216938"/>
    <lineage>
        <taxon>Bacteria</taxon>
        <taxon>Bacillati</taxon>
        <taxon>Mycoplasmatota</taxon>
        <taxon>Mollicutes</taxon>
        <taxon>Entomoplasmatales</taxon>
        <taxon>Spiroplasmataceae</taxon>
        <taxon>Spiroplasma</taxon>
    </lineage>
</organism>
<dbReference type="GO" id="GO:0016887">
    <property type="term" value="F:ATP hydrolysis activity"/>
    <property type="evidence" value="ECO:0007669"/>
    <property type="project" value="InterPro"/>
</dbReference>
<protein>
    <submittedName>
        <fullName evidence="5">ABC transporter ATP-binding protein</fullName>
    </submittedName>
</protein>
<name>A0A1B3SKH9_9MOLU</name>
<keyword evidence="6" id="KW-1185">Reference proteome</keyword>
<keyword evidence="3 5" id="KW-0067">ATP-binding</keyword>
<evidence type="ECO:0000256" key="2">
    <source>
        <dbReference type="ARBA" id="ARBA00022741"/>
    </source>
</evidence>
<dbReference type="InterPro" id="IPR003439">
    <property type="entry name" value="ABC_transporter-like_ATP-bd"/>
</dbReference>
<dbReference type="STRING" id="216938.SHELI_v1c04890"/>
<dbReference type="EMBL" id="CP017015">
    <property type="protein sequence ID" value="AOG60440.1"/>
    <property type="molecule type" value="Genomic_DNA"/>
</dbReference>
<keyword evidence="2" id="KW-0547">Nucleotide-binding</keyword>
<dbReference type="PANTHER" id="PTHR42939">
    <property type="entry name" value="ABC TRANSPORTER ATP-BINDING PROTEIN ALBC-RELATED"/>
    <property type="match status" value="1"/>
</dbReference>
<dbReference type="PANTHER" id="PTHR42939:SF1">
    <property type="entry name" value="ABC TRANSPORTER ATP-BINDING PROTEIN ALBC-RELATED"/>
    <property type="match status" value="1"/>
</dbReference>
<gene>
    <name evidence="5" type="ORF">SHELI_v1c04890</name>
</gene>
<dbReference type="RefSeq" id="WP_198146109.1">
    <property type="nucleotide sequence ID" value="NZ_CP017015.1"/>
</dbReference>
<dbReference type="Pfam" id="PF00005">
    <property type="entry name" value="ABC_tran"/>
    <property type="match status" value="1"/>
</dbReference>
<dbReference type="GO" id="GO:0005524">
    <property type="term" value="F:ATP binding"/>
    <property type="evidence" value="ECO:0007669"/>
    <property type="project" value="UniProtKB-KW"/>
</dbReference>
<dbReference type="AlphaFoldDB" id="A0A1B3SKH9"/>
<feature type="domain" description="ABC transporter" evidence="4">
    <location>
        <begin position="22"/>
        <end position="136"/>
    </location>
</feature>
<evidence type="ECO:0000256" key="3">
    <source>
        <dbReference type="ARBA" id="ARBA00022840"/>
    </source>
</evidence>